<dbReference type="Gene3D" id="3.40.1350.10">
    <property type="match status" value="1"/>
</dbReference>
<dbReference type="Proteomes" id="UP000251993">
    <property type="component" value="Plasmid unnamed1"/>
</dbReference>
<dbReference type="InterPro" id="IPR011856">
    <property type="entry name" value="tRNA_endonuc-like_dom_sf"/>
</dbReference>
<keyword evidence="4" id="KW-1185">Reference proteome</keyword>
<organism evidence="3 4">
    <name type="scientific">Runella rosea</name>
    <dbReference type="NCBI Taxonomy" id="2259595"/>
    <lineage>
        <taxon>Bacteria</taxon>
        <taxon>Pseudomonadati</taxon>
        <taxon>Bacteroidota</taxon>
        <taxon>Cytophagia</taxon>
        <taxon>Cytophagales</taxon>
        <taxon>Spirosomataceae</taxon>
        <taxon>Runella</taxon>
    </lineage>
</organism>
<evidence type="ECO:0000313" key="4">
    <source>
        <dbReference type="Proteomes" id="UP000251993"/>
    </source>
</evidence>
<dbReference type="InterPro" id="IPR041527">
    <property type="entry name" value="YhcG_N"/>
</dbReference>
<keyword evidence="3" id="KW-0614">Plasmid</keyword>
<sequence length="338" mass="39156">MEMILDDEYKEWLMGLKSKIRSMQLKAAIAVNSALIEFYWELGRMITEKQSQTKWGDKLIDQVARDLKTEFPDMAGLSNSNLKYCKRFYTFYQSSMGQQPVDQIPWGHNILIFSKSRDTDEAGFYIQKTIENGWSRDVLGLQLKSNLYERQGKAITNFKDTLPNPMSDLATQLLKDPYNFDFLAMTENYKERELENALIDNVTKFLLELGTGFAYVGKQVPMQVGDQEYFIDLLFYHLKLRAYVVIELKVTDFIPEYAGKLSFYLSVANDILRHPTDNPTIGLLICKNKNNVIAEYSLKNINQPIGVTEYQLTRLFPEEFKSSLPTIEEIETELKNSQ</sequence>
<proteinExistence type="predicted"/>
<dbReference type="OrthoDB" id="9801263at2"/>
<dbReference type="KEGG" id="run:DR864_28515"/>
<feature type="domain" description="YhcG N-terminal" evidence="2">
    <location>
        <begin position="16"/>
        <end position="150"/>
    </location>
</feature>
<dbReference type="RefSeq" id="WP_114070558.1">
    <property type="nucleotide sequence ID" value="NZ_CP030851.1"/>
</dbReference>
<dbReference type="Pfam" id="PF06250">
    <property type="entry name" value="YhcG_C"/>
    <property type="match status" value="1"/>
</dbReference>
<reference evidence="3 4" key="1">
    <citation type="submission" date="2018-07" db="EMBL/GenBank/DDBJ databases">
        <title>Genome sequencing of Runella.</title>
        <authorList>
            <person name="Baek M.-G."/>
            <person name="Yi H."/>
        </authorList>
    </citation>
    <scope>NUCLEOTIDE SEQUENCE [LARGE SCALE GENOMIC DNA]</scope>
    <source>
        <strain evidence="3 4">HYN0085</strain>
        <plasmid evidence="3 4">unnamed1</plasmid>
    </source>
</reference>
<dbReference type="Pfam" id="PF17761">
    <property type="entry name" value="DUF1016_N"/>
    <property type="match status" value="1"/>
</dbReference>
<dbReference type="InterPro" id="IPR009362">
    <property type="entry name" value="YhcG_C"/>
</dbReference>
<dbReference type="PANTHER" id="PTHR30547">
    <property type="entry name" value="UNCHARACTERIZED PROTEIN YHCG-RELATED"/>
    <property type="match status" value="1"/>
</dbReference>
<dbReference type="AlphaFoldDB" id="A0A344TT46"/>
<dbReference type="InterPro" id="IPR053148">
    <property type="entry name" value="PD-DEXK-like_domain"/>
</dbReference>
<dbReference type="GO" id="GO:0003676">
    <property type="term" value="F:nucleic acid binding"/>
    <property type="evidence" value="ECO:0007669"/>
    <property type="project" value="InterPro"/>
</dbReference>
<accession>A0A344TT46</accession>
<gene>
    <name evidence="3" type="ORF">DR864_28515</name>
</gene>
<protein>
    <submittedName>
        <fullName evidence="3">DUF1016 domain-containing protein</fullName>
    </submittedName>
</protein>
<evidence type="ECO:0000313" key="3">
    <source>
        <dbReference type="EMBL" id="AXE21817.1"/>
    </source>
</evidence>
<evidence type="ECO:0000259" key="2">
    <source>
        <dbReference type="Pfam" id="PF17761"/>
    </source>
</evidence>
<dbReference type="EMBL" id="CP030851">
    <property type="protein sequence ID" value="AXE21817.1"/>
    <property type="molecule type" value="Genomic_DNA"/>
</dbReference>
<dbReference type="PANTHER" id="PTHR30547:SF0">
    <property type="entry name" value="BLR8175 PROTEIN"/>
    <property type="match status" value="1"/>
</dbReference>
<evidence type="ECO:0000259" key="1">
    <source>
        <dbReference type="Pfam" id="PF06250"/>
    </source>
</evidence>
<geneLocation type="plasmid" evidence="3 4">
    <name>unnamed1</name>
</geneLocation>
<name>A0A344TT46_9BACT</name>
<feature type="domain" description="YhcG PDDEXK nuclease" evidence="1">
    <location>
        <begin position="172"/>
        <end position="325"/>
    </location>
</feature>